<dbReference type="InterPro" id="IPR000847">
    <property type="entry name" value="LysR_HTH_N"/>
</dbReference>
<proteinExistence type="inferred from homology"/>
<evidence type="ECO:0000259" key="5">
    <source>
        <dbReference type="PROSITE" id="PS50931"/>
    </source>
</evidence>
<dbReference type="Pfam" id="PF00126">
    <property type="entry name" value="HTH_1"/>
    <property type="match status" value="1"/>
</dbReference>
<evidence type="ECO:0000256" key="2">
    <source>
        <dbReference type="ARBA" id="ARBA00023015"/>
    </source>
</evidence>
<dbReference type="SUPFAM" id="SSF46785">
    <property type="entry name" value="Winged helix' DNA-binding domain"/>
    <property type="match status" value="1"/>
</dbReference>
<keyword evidence="4" id="KW-0804">Transcription</keyword>
<evidence type="ECO:0000313" key="6">
    <source>
        <dbReference type="EMBL" id="RED54422.1"/>
    </source>
</evidence>
<dbReference type="GO" id="GO:0003700">
    <property type="term" value="F:DNA-binding transcription factor activity"/>
    <property type="evidence" value="ECO:0007669"/>
    <property type="project" value="InterPro"/>
</dbReference>
<organism evidence="6 7">
    <name type="scientific">Cohnella lupini</name>
    <dbReference type="NCBI Taxonomy" id="1294267"/>
    <lineage>
        <taxon>Bacteria</taxon>
        <taxon>Bacillati</taxon>
        <taxon>Bacillota</taxon>
        <taxon>Bacilli</taxon>
        <taxon>Bacillales</taxon>
        <taxon>Paenibacillaceae</taxon>
        <taxon>Cohnella</taxon>
    </lineage>
</organism>
<accession>A0A3D9HY40</accession>
<dbReference type="InterPro" id="IPR036390">
    <property type="entry name" value="WH_DNA-bd_sf"/>
</dbReference>
<comment type="caution">
    <text evidence="6">The sequence shown here is derived from an EMBL/GenBank/DDBJ whole genome shotgun (WGS) entry which is preliminary data.</text>
</comment>
<evidence type="ECO:0000256" key="3">
    <source>
        <dbReference type="ARBA" id="ARBA00023125"/>
    </source>
</evidence>
<protein>
    <submittedName>
        <fullName evidence="6">DNA-binding transcriptional LysR family regulator</fullName>
    </submittedName>
</protein>
<dbReference type="CDD" id="cd05466">
    <property type="entry name" value="PBP2_LTTR_substrate"/>
    <property type="match status" value="1"/>
</dbReference>
<dbReference type="FunFam" id="1.10.10.10:FF:000001">
    <property type="entry name" value="LysR family transcriptional regulator"/>
    <property type="match status" value="1"/>
</dbReference>
<dbReference type="OrthoDB" id="9803735at2"/>
<dbReference type="RefSeq" id="WP_115995428.1">
    <property type="nucleotide sequence ID" value="NZ_QRDY01000025.1"/>
</dbReference>
<dbReference type="Gene3D" id="3.40.190.290">
    <property type="match status" value="1"/>
</dbReference>
<dbReference type="GO" id="GO:0003677">
    <property type="term" value="F:DNA binding"/>
    <property type="evidence" value="ECO:0007669"/>
    <property type="project" value="UniProtKB-KW"/>
</dbReference>
<dbReference type="GO" id="GO:0005829">
    <property type="term" value="C:cytosol"/>
    <property type="evidence" value="ECO:0007669"/>
    <property type="project" value="TreeGrafter"/>
</dbReference>
<dbReference type="AlphaFoldDB" id="A0A3D9HY40"/>
<dbReference type="EMBL" id="QRDY01000025">
    <property type="protein sequence ID" value="RED54422.1"/>
    <property type="molecule type" value="Genomic_DNA"/>
</dbReference>
<gene>
    <name evidence="6" type="ORF">DFP95_12542</name>
</gene>
<reference evidence="6 7" key="1">
    <citation type="submission" date="2018-07" db="EMBL/GenBank/DDBJ databases">
        <title>Genomic Encyclopedia of Type Strains, Phase III (KMG-III): the genomes of soil and plant-associated and newly described type strains.</title>
        <authorList>
            <person name="Whitman W."/>
        </authorList>
    </citation>
    <scope>NUCLEOTIDE SEQUENCE [LARGE SCALE GENOMIC DNA]</scope>
    <source>
        <strain evidence="6 7">CECT 8236</strain>
    </source>
</reference>
<dbReference type="PROSITE" id="PS50931">
    <property type="entry name" value="HTH_LYSR"/>
    <property type="match status" value="1"/>
</dbReference>
<sequence>MELRQLEYFAAICKEMHFSRAAENLCTTQSNLSQQIKFLENEIGLPLFDRIGKRIKLTDAGKILLEQSHNIFEHVDYAKKAIADLKTIEGGKLDIGILPGDGDLLFDALLIDLHRTYPQLSIRVTETMDVYEQVLDGTRDLGVTTVPQKADDRIAVVSLFHEEFSLAIRSDHPLAKSKAVPFEQLQHLKMVMFGSDHQMSKVIQACCQEQGIVINNPIVSSTLSTLLTLVHQGIGATILPRMLLDYINDENITAVTLLKPTPTQDICIIYRTDKFMGQAAKLFIKELQALIQRVKVQTGRSLG</sequence>
<evidence type="ECO:0000256" key="1">
    <source>
        <dbReference type="ARBA" id="ARBA00009437"/>
    </source>
</evidence>
<name>A0A3D9HY40_9BACL</name>
<evidence type="ECO:0000256" key="4">
    <source>
        <dbReference type="ARBA" id="ARBA00023163"/>
    </source>
</evidence>
<keyword evidence="7" id="KW-1185">Reference proteome</keyword>
<keyword evidence="2" id="KW-0805">Transcription regulation</keyword>
<dbReference type="InterPro" id="IPR050950">
    <property type="entry name" value="HTH-type_LysR_regulators"/>
</dbReference>
<evidence type="ECO:0000313" key="7">
    <source>
        <dbReference type="Proteomes" id="UP000256869"/>
    </source>
</evidence>
<dbReference type="SUPFAM" id="SSF53850">
    <property type="entry name" value="Periplasmic binding protein-like II"/>
    <property type="match status" value="1"/>
</dbReference>
<dbReference type="InterPro" id="IPR036388">
    <property type="entry name" value="WH-like_DNA-bd_sf"/>
</dbReference>
<dbReference type="PANTHER" id="PTHR30419:SF8">
    <property type="entry name" value="NITROGEN ASSIMILATION TRANSCRIPTIONAL ACTIVATOR-RELATED"/>
    <property type="match status" value="1"/>
</dbReference>
<dbReference type="Gene3D" id="1.10.10.10">
    <property type="entry name" value="Winged helix-like DNA-binding domain superfamily/Winged helix DNA-binding domain"/>
    <property type="match status" value="1"/>
</dbReference>
<dbReference type="PRINTS" id="PR00039">
    <property type="entry name" value="HTHLYSR"/>
</dbReference>
<dbReference type="Proteomes" id="UP000256869">
    <property type="component" value="Unassembled WGS sequence"/>
</dbReference>
<dbReference type="Pfam" id="PF03466">
    <property type="entry name" value="LysR_substrate"/>
    <property type="match status" value="1"/>
</dbReference>
<comment type="similarity">
    <text evidence="1">Belongs to the LysR transcriptional regulatory family.</text>
</comment>
<dbReference type="InterPro" id="IPR005119">
    <property type="entry name" value="LysR_subst-bd"/>
</dbReference>
<feature type="domain" description="HTH lysR-type" evidence="5">
    <location>
        <begin position="1"/>
        <end position="58"/>
    </location>
</feature>
<dbReference type="PANTHER" id="PTHR30419">
    <property type="entry name" value="HTH-TYPE TRANSCRIPTIONAL REGULATOR YBHD"/>
    <property type="match status" value="1"/>
</dbReference>
<keyword evidence="3 6" id="KW-0238">DNA-binding</keyword>